<dbReference type="AlphaFoldDB" id="A0A2K9P1X9"/>
<keyword evidence="7 10" id="KW-1133">Transmembrane helix</keyword>
<feature type="transmembrane region" description="Helical" evidence="10">
    <location>
        <begin position="323"/>
        <end position="342"/>
    </location>
</feature>
<evidence type="ECO:0000256" key="9">
    <source>
        <dbReference type="ARBA" id="ARBA00023136"/>
    </source>
</evidence>
<feature type="transmembrane region" description="Helical" evidence="10">
    <location>
        <begin position="244"/>
        <end position="263"/>
    </location>
</feature>
<dbReference type="KEGG" id="mpec:B9O19_01109"/>
<dbReference type="GO" id="GO:0015379">
    <property type="term" value="F:potassium:chloride symporter activity"/>
    <property type="evidence" value="ECO:0007669"/>
    <property type="project" value="InterPro"/>
</dbReference>
<keyword evidence="8" id="KW-0406">Ion transport</keyword>
<dbReference type="Proteomes" id="UP000235589">
    <property type="component" value="Chromosome"/>
</dbReference>
<dbReference type="PANTHER" id="PTHR32024">
    <property type="entry name" value="TRK SYSTEM POTASSIUM UPTAKE PROTEIN TRKG-RELATED"/>
    <property type="match status" value="1"/>
</dbReference>
<dbReference type="EMBL" id="CP020991">
    <property type="protein sequence ID" value="AUO19273.1"/>
    <property type="molecule type" value="Genomic_DNA"/>
</dbReference>
<evidence type="ECO:0000313" key="12">
    <source>
        <dbReference type="Proteomes" id="UP000235589"/>
    </source>
</evidence>
<evidence type="ECO:0000313" key="11">
    <source>
        <dbReference type="EMBL" id="AUO19273.1"/>
    </source>
</evidence>
<evidence type="ECO:0000256" key="3">
    <source>
        <dbReference type="ARBA" id="ARBA00022475"/>
    </source>
</evidence>
<keyword evidence="2" id="KW-0813">Transport</keyword>
<evidence type="ECO:0000256" key="8">
    <source>
        <dbReference type="ARBA" id="ARBA00023065"/>
    </source>
</evidence>
<sequence length="458" mass="49841">MEAPDFELSSNNRTLQKHKATYTQIIAFGFLVIIVVGAGLLSLPISSKDNTWTSYFDSLFTATSATCVTGLVLFDTYTHWSVFGQLVILLMIQIGGLGFMSVITTVSIFMGRRISLHERKLLMQSAGNTKLSGMIQLVRRIFFGTLIFESAGAILLATRFCPEMGFLEGIYNAIFHSISAFCNAGFDLMGKFEPNSSLIHYQSDPVVNLTICGLIVIGGLGFMVWNNIIKAKLDFKHYSLHTKIVLSITAVLLISSTVLFFILEKNKNFAGLSTADKWLHSFFQAVTPRTAGFNTTDLSSLSESSSLLTTVLMLIGGSPGSTAGGIKTTTFVVLFLMAFASSRKNNNVVIFKRRLSDDTLKRASAISSIYLTAVLVSTFIICSIEPYTIRQILFEVSSAIGTVGLSMGLTPSLSVVSQSILIVLMFAGRVGGLSLMLVLAENREPVALMRPVEDILIG</sequence>
<dbReference type="Pfam" id="PF02386">
    <property type="entry name" value="TrkH"/>
    <property type="match status" value="1"/>
</dbReference>
<evidence type="ECO:0000256" key="10">
    <source>
        <dbReference type="SAM" id="Phobius"/>
    </source>
</evidence>
<feature type="transmembrane region" description="Helical" evidence="10">
    <location>
        <begin position="86"/>
        <end position="110"/>
    </location>
</feature>
<organism evidence="11 12">
    <name type="scientific">Monoglobus pectinilyticus</name>
    <dbReference type="NCBI Taxonomy" id="1981510"/>
    <lineage>
        <taxon>Bacteria</taxon>
        <taxon>Bacillati</taxon>
        <taxon>Bacillota</taxon>
        <taxon>Clostridia</taxon>
        <taxon>Monoglobales</taxon>
        <taxon>Monoglobaceae</taxon>
        <taxon>Monoglobus</taxon>
    </lineage>
</organism>
<keyword evidence="12" id="KW-1185">Reference proteome</keyword>
<evidence type="ECO:0000256" key="4">
    <source>
        <dbReference type="ARBA" id="ARBA00022538"/>
    </source>
</evidence>
<evidence type="ECO:0000256" key="1">
    <source>
        <dbReference type="ARBA" id="ARBA00004651"/>
    </source>
</evidence>
<feature type="transmembrane region" description="Helical" evidence="10">
    <location>
        <begin position="55"/>
        <end position="74"/>
    </location>
</feature>
<dbReference type="RefSeq" id="WP_102365490.1">
    <property type="nucleotide sequence ID" value="NZ_CP020991.1"/>
</dbReference>
<keyword evidence="5 10" id="KW-0812">Transmembrane</keyword>
<dbReference type="GO" id="GO:0005886">
    <property type="term" value="C:plasma membrane"/>
    <property type="evidence" value="ECO:0007669"/>
    <property type="project" value="UniProtKB-SubCell"/>
</dbReference>
<keyword evidence="3" id="KW-1003">Cell membrane</keyword>
<dbReference type="EC" id="3.6.3.14" evidence="11"/>
<keyword evidence="11" id="KW-0378">Hydrolase</keyword>
<proteinExistence type="predicted"/>
<protein>
    <submittedName>
        <fullName evidence="11">Potassium uptake protein, TrkH family</fullName>
        <ecNumber evidence="11">3.6.3.14</ecNumber>
    </submittedName>
</protein>
<dbReference type="NCBIfam" id="TIGR00933">
    <property type="entry name" value="2a38"/>
    <property type="match status" value="1"/>
</dbReference>
<evidence type="ECO:0000256" key="2">
    <source>
        <dbReference type="ARBA" id="ARBA00022448"/>
    </source>
</evidence>
<accession>A0A2K9P1X9</accession>
<dbReference type="InterPro" id="IPR003445">
    <property type="entry name" value="Cat_transpt"/>
</dbReference>
<dbReference type="OrthoDB" id="9810952at2"/>
<feature type="transmembrane region" description="Helical" evidence="10">
    <location>
        <begin position="20"/>
        <end position="43"/>
    </location>
</feature>
<name>A0A2K9P1X9_9FIRM</name>
<dbReference type="PANTHER" id="PTHR32024:SF1">
    <property type="entry name" value="KTR SYSTEM POTASSIUM UPTAKE PROTEIN B"/>
    <property type="match status" value="1"/>
</dbReference>
<feature type="transmembrane region" description="Helical" evidence="10">
    <location>
        <begin position="419"/>
        <end position="440"/>
    </location>
</feature>
<dbReference type="InterPro" id="IPR004772">
    <property type="entry name" value="TrkH"/>
</dbReference>
<evidence type="ECO:0000256" key="7">
    <source>
        <dbReference type="ARBA" id="ARBA00022989"/>
    </source>
</evidence>
<keyword evidence="9 10" id="KW-0472">Membrane</keyword>
<evidence type="ECO:0000256" key="6">
    <source>
        <dbReference type="ARBA" id="ARBA00022958"/>
    </source>
</evidence>
<feature type="transmembrane region" description="Helical" evidence="10">
    <location>
        <begin position="137"/>
        <end position="157"/>
    </location>
</feature>
<comment type="subcellular location">
    <subcellularLocation>
        <location evidence="1">Cell membrane</location>
        <topology evidence="1">Multi-pass membrane protein</topology>
    </subcellularLocation>
</comment>
<keyword evidence="6" id="KW-0630">Potassium</keyword>
<evidence type="ECO:0000256" key="5">
    <source>
        <dbReference type="ARBA" id="ARBA00022692"/>
    </source>
</evidence>
<gene>
    <name evidence="11" type="ORF">B9O19_01109</name>
</gene>
<feature type="transmembrane region" description="Helical" evidence="10">
    <location>
        <begin position="362"/>
        <end position="381"/>
    </location>
</feature>
<dbReference type="GO" id="GO:0016787">
    <property type="term" value="F:hydrolase activity"/>
    <property type="evidence" value="ECO:0007669"/>
    <property type="project" value="UniProtKB-KW"/>
</dbReference>
<keyword evidence="4" id="KW-0633">Potassium transport</keyword>
<dbReference type="GeneID" id="98062519"/>
<reference evidence="11 12" key="1">
    <citation type="submission" date="2017-04" db="EMBL/GenBank/DDBJ databases">
        <title>Monoglobus pectinilyticus 14 draft genome.</title>
        <authorList>
            <person name="Kim C."/>
            <person name="Rosendale D.I."/>
            <person name="Kelly W.J."/>
            <person name="Tannock G.W."/>
            <person name="Patchett M.L."/>
            <person name="Jordens J.Z."/>
        </authorList>
    </citation>
    <scope>NUCLEOTIDE SEQUENCE [LARGE SCALE GENOMIC DNA]</scope>
    <source>
        <strain evidence="11 12">14</strain>
    </source>
</reference>
<feature type="transmembrane region" description="Helical" evidence="10">
    <location>
        <begin position="206"/>
        <end position="224"/>
    </location>
</feature>